<evidence type="ECO:0000256" key="5">
    <source>
        <dbReference type="ARBA" id="ARBA00022989"/>
    </source>
</evidence>
<dbReference type="InterPro" id="IPR000727">
    <property type="entry name" value="T_SNARE_dom"/>
</dbReference>
<comment type="subcellular location">
    <subcellularLocation>
        <location evidence="8">Endomembrane system</location>
        <topology evidence="8">Single-pass type IV membrane protein</topology>
    </subcellularLocation>
    <subcellularLocation>
        <location evidence="1">Golgi apparatus membrane</location>
    </subcellularLocation>
</comment>
<evidence type="ECO:0000256" key="6">
    <source>
        <dbReference type="ARBA" id="ARBA00023034"/>
    </source>
</evidence>
<feature type="region of interest" description="Disordered" evidence="9">
    <location>
        <begin position="25"/>
        <end position="46"/>
    </location>
</feature>
<proteinExistence type="predicted"/>
<dbReference type="InterPro" id="IPR039899">
    <property type="entry name" value="BET1_SNARE"/>
</dbReference>
<reference evidence="12 13" key="1">
    <citation type="journal article" date="2011" name="Proc. Natl. Acad. Sci. U.S.A.">
        <title>Comparative genomics of xylose-fermenting fungi for enhanced biofuel production.</title>
        <authorList>
            <person name="Wohlbach D.J."/>
            <person name="Kuo A."/>
            <person name="Sato T.K."/>
            <person name="Potts K.M."/>
            <person name="Salamov A.A."/>
            <person name="LaButti K.M."/>
            <person name="Sun H."/>
            <person name="Clum A."/>
            <person name="Pangilinan J.L."/>
            <person name="Lindquist E.A."/>
            <person name="Lucas S."/>
            <person name="Lapidus A."/>
            <person name="Jin M."/>
            <person name="Gunawan C."/>
            <person name="Balan V."/>
            <person name="Dale B.E."/>
            <person name="Jeffries T.W."/>
            <person name="Zinkel R."/>
            <person name="Barry K.W."/>
            <person name="Grigoriev I.V."/>
            <person name="Gasch A.P."/>
        </authorList>
    </citation>
    <scope>NUCLEOTIDE SEQUENCE [LARGE SCALE GENOMIC DNA]</scope>
    <source>
        <strain evidence="13">ATCC 10573 / BCRC 21748 / CBS 615 / JCM 9827 / NBRC 10315 / NRRL Y-1498 / VKM Y-70</strain>
    </source>
</reference>
<dbReference type="PROSITE" id="PS50192">
    <property type="entry name" value="T_SNARE"/>
    <property type="match status" value="1"/>
</dbReference>
<name>G3BEQ9_CANTC</name>
<keyword evidence="7 10" id="KW-0472">Membrane</keyword>
<dbReference type="PANTHER" id="PTHR12791">
    <property type="entry name" value="GOLGI SNARE BET1-RELATED"/>
    <property type="match status" value="1"/>
</dbReference>
<feature type="transmembrane region" description="Helical" evidence="10">
    <location>
        <begin position="126"/>
        <end position="143"/>
    </location>
</feature>
<keyword evidence="3 10" id="KW-0812">Transmembrane</keyword>
<evidence type="ECO:0000256" key="10">
    <source>
        <dbReference type="SAM" id="Phobius"/>
    </source>
</evidence>
<dbReference type="GO" id="GO:0015031">
    <property type="term" value="P:protein transport"/>
    <property type="evidence" value="ECO:0007669"/>
    <property type="project" value="UniProtKB-KW"/>
</dbReference>
<evidence type="ECO:0000256" key="8">
    <source>
        <dbReference type="ARBA" id="ARBA00046280"/>
    </source>
</evidence>
<evidence type="ECO:0000256" key="3">
    <source>
        <dbReference type="ARBA" id="ARBA00022692"/>
    </source>
</evidence>
<keyword evidence="13" id="KW-1185">Reference proteome</keyword>
<keyword evidence="5 10" id="KW-1133">Transmembrane helix</keyword>
<dbReference type="AlphaFoldDB" id="G3BEQ9"/>
<dbReference type="CDD" id="cd15853">
    <property type="entry name" value="SNARE_Bet1"/>
    <property type="match status" value="1"/>
</dbReference>
<evidence type="ECO:0000256" key="1">
    <source>
        <dbReference type="ARBA" id="ARBA00004394"/>
    </source>
</evidence>
<organism evidence="13">
    <name type="scientific">Candida tenuis (strain ATCC 10573 / BCRC 21748 / CBS 615 / JCM 9827 / NBRC 10315 / NRRL Y-1498 / VKM Y-70)</name>
    <name type="common">Yeast</name>
    <name type="synonym">Yamadazyma tenuis</name>
    <dbReference type="NCBI Taxonomy" id="590646"/>
    <lineage>
        <taxon>Eukaryota</taxon>
        <taxon>Fungi</taxon>
        <taxon>Dikarya</taxon>
        <taxon>Ascomycota</taxon>
        <taxon>Saccharomycotina</taxon>
        <taxon>Pichiomycetes</taxon>
        <taxon>Debaryomycetaceae</taxon>
        <taxon>Yamadazyma</taxon>
    </lineage>
</organism>
<evidence type="ECO:0000256" key="7">
    <source>
        <dbReference type="ARBA" id="ARBA00023136"/>
    </source>
</evidence>
<evidence type="ECO:0000256" key="2">
    <source>
        <dbReference type="ARBA" id="ARBA00022448"/>
    </source>
</evidence>
<dbReference type="STRING" id="590646.G3BEQ9"/>
<sequence length="144" mass="16437">MSYRYSAGASTHQRDLRTQLFSSANGLTKTPSRVGSPYDKVTPASAKHNESYLSSLESQNNEELDNMSQKVAMIKNLGVKMGSEINKSIKLNDNIAENMERGKVTLKNTYNRMVVMSERAGINCKSWFVVFFIVFLWFFYVWIT</sequence>
<feature type="domain" description="T-SNARE coiled-coil homology" evidence="11">
    <location>
        <begin position="54"/>
        <end position="116"/>
    </location>
</feature>
<dbReference type="HOGENOM" id="CLU_086133_1_1_1"/>
<dbReference type="SUPFAM" id="SSF58038">
    <property type="entry name" value="SNARE fusion complex"/>
    <property type="match status" value="1"/>
</dbReference>
<keyword evidence="2" id="KW-0813">Transport</keyword>
<evidence type="ECO:0000256" key="9">
    <source>
        <dbReference type="SAM" id="MobiDB-lite"/>
    </source>
</evidence>
<accession>G3BEQ9</accession>
<dbReference type="eggNOG" id="KOG3385">
    <property type="taxonomic scope" value="Eukaryota"/>
</dbReference>
<evidence type="ECO:0000313" key="12">
    <source>
        <dbReference type="EMBL" id="EGV59954.1"/>
    </source>
</evidence>
<evidence type="ECO:0000256" key="4">
    <source>
        <dbReference type="ARBA" id="ARBA00022927"/>
    </source>
</evidence>
<evidence type="ECO:0000313" key="13">
    <source>
        <dbReference type="Proteomes" id="UP000000707"/>
    </source>
</evidence>
<dbReference type="EMBL" id="GL996528">
    <property type="protein sequence ID" value="EGV59954.1"/>
    <property type="molecule type" value="Genomic_DNA"/>
</dbReference>
<keyword evidence="6" id="KW-0333">Golgi apparatus</keyword>
<keyword evidence="4" id="KW-0653">Protein transport</keyword>
<dbReference type="Proteomes" id="UP000000707">
    <property type="component" value="Unassembled WGS sequence"/>
</dbReference>
<dbReference type="GO" id="GO:0000139">
    <property type="term" value="C:Golgi membrane"/>
    <property type="evidence" value="ECO:0007669"/>
    <property type="project" value="UniProtKB-SubCell"/>
</dbReference>
<dbReference type="OrthoDB" id="261831at2759"/>
<protein>
    <recommendedName>
        <fullName evidence="11">t-SNARE coiled-coil homology domain-containing protein</fullName>
    </recommendedName>
</protein>
<evidence type="ECO:0000259" key="11">
    <source>
        <dbReference type="PROSITE" id="PS50192"/>
    </source>
</evidence>
<dbReference type="Gene3D" id="1.20.5.110">
    <property type="match status" value="1"/>
</dbReference>
<gene>
    <name evidence="12" type="ORF">CANTEDRAFT_131855</name>
</gene>